<evidence type="ECO:0000256" key="5">
    <source>
        <dbReference type="ARBA" id="ARBA00023288"/>
    </source>
</evidence>
<evidence type="ECO:0000313" key="9">
    <source>
        <dbReference type="Proteomes" id="UP001232973"/>
    </source>
</evidence>
<sequence length="287" mass="30247">MKSIKKVLGAVFAAAIGVSLAAGCGANASTATAGNAGNPTGGAKKEVVLKVGAVPTPHAEILDYIKPMLAKEGIDLQVVVFNDYVQPNRALASGQIDANYFQHVPYLNDYNKQNGTDLVPTVAVHFEPLGLYPGKSTSLKNIPDGATIAVPNDTTNEGRALLLLQSAGIIKLKDPTDLTATPDDIVSNPHHIRIEELDAAAIPRSVHDVNYAVINGNYALEAGFNISDALISEKANSLAAKTYANVIVVRKGEQNNPAIIALDKAITSPAVKKFIEQKYKGSVVPVF</sequence>
<name>A0ABT9XIY3_9BACL</name>
<keyword evidence="5 6" id="KW-0449">Lipoprotein</keyword>
<comment type="subcellular location">
    <subcellularLocation>
        <location evidence="1">Membrane</location>
        <topology evidence="1">Lipid-anchor</topology>
    </subcellularLocation>
</comment>
<dbReference type="EMBL" id="JAUSTP010000016">
    <property type="protein sequence ID" value="MDQ0190271.1"/>
    <property type="molecule type" value="Genomic_DNA"/>
</dbReference>
<dbReference type="SUPFAM" id="SSF53850">
    <property type="entry name" value="Periplasmic binding protein-like II"/>
    <property type="match status" value="1"/>
</dbReference>
<reference evidence="8 9" key="1">
    <citation type="submission" date="2023-07" db="EMBL/GenBank/DDBJ databases">
        <title>Genomic Encyclopedia of Type Strains, Phase IV (KMG-IV): sequencing the most valuable type-strain genomes for metagenomic binning, comparative biology and taxonomic classification.</title>
        <authorList>
            <person name="Goeker M."/>
        </authorList>
    </citation>
    <scope>NUCLEOTIDE SEQUENCE [LARGE SCALE GENOMIC DNA]</scope>
    <source>
        <strain evidence="8 9">DSM 4006</strain>
    </source>
</reference>
<evidence type="ECO:0000256" key="7">
    <source>
        <dbReference type="SAM" id="SignalP"/>
    </source>
</evidence>
<dbReference type="RefSeq" id="WP_307016332.1">
    <property type="nucleotide sequence ID" value="NZ_JAUANV010000017.1"/>
</dbReference>
<evidence type="ECO:0000256" key="6">
    <source>
        <dbReference type="PIRNR" id="PIRNR002854"/>
    </source>
</evidence>
<dbReference type="CDD" id="cd13597">
    <property type="entry name" value="PBP2_lipoprotein_Tp32"/>
    <property type="match status" value="1"/>
</dbReference>
<gene>
    <name evidence="8" type="ORF">J2S03_002135</name>
</gene>
<dbReference type="Pfam" id="PF03180">
    <property type="entry name" value="Lipoprotein_9"/>
    <property type="match status" value="1"/>
</dbReference>
<keyword evidence="2 7" id="KW-0732">Signal</keyword>
<dbReference type="Gene3D" id="3.40.190.10">
    <property type="entry name" value="Periplasmic binding protein-like II"/>
    <property type="match status" value="2"/>
</dbReference>
<dbReference type="InterPro" id="IPR004872">
    <property type="entry name" value="Lipoprotein_NlpA"/>
</dbReference>
<dbReference type="PANTHER" id="PTHR30429">
    <property type="entry name" value="D-METHIONINE-BINDING LIPOPROTEIN METQ"/>
    <property type="match status" value="1"/>
</dbReference>
<accession>A0ABT9XIY3</accession>
<dbReference type="PANTHER" id="PTHR30429:SF0">
    <property type="entry name" value="METHIONINE-BINDING LIPOPROTEIN METQ"/>
    <property type="match status" value="1"/>
</dbReference>
<evidence type="ECO:0000256" key="2">
    <source>
        <dbReference type="ARBA" id="ARBA00022729"/>
    </source>
</evidence>
<comment type="similarity">
    <text evidence="6">Belongs to the nlpA lipoprotein family.</text>
</comment>
<evidence type="ECO:0000256" key="4">
    <source>
        <dbReference type="ARBA" id="ARBA00023139"/>
    </source>
</evidence>
<evidence type="ECO:0000256" key="3">
    <source>
        <dbReference type="ARBA" id="ARBA00023136"/>
    </source>
</evidence>
<proteinExistence type="inferred from homology"/>
<evidence type="ECO:0000256" key="1">
    <source>
        <dbReference type="ARBA" id="ARBA00004635"/>
    </source>
</evidence>
<feature type="signal peptide" evidence="7">
    <location>
        <begin position="1"/>
        <end position="21"/>
    </location>
</feature>
<feature type="chain" id="PRO_5045645360" description="Lipoprotein" evidence="7">
    <location>
        <begin position="22"/>
        <end position="287"/>
    </location>
</feature>
<organism evidence="8 9">
    <name type="scientific">Alicyclobacillus cycloheptanicus</name>
    <dbReference type="NCBI Taxonomy" id="1457"/>
    <lineage>
        <taxon>Bacteria</taxon>
        <taxon>Bacillati</taxon>
        <taxon>Bacillota</taxon>
        <taxon>Bacilli</taxon>
        <taxon>Bacillales</taxon>
        <taxon>Alicyclobacillaceae</taxon>
        <taxon>Alicyclobacillus</taxon>
    </lineage>
</organism>
<dbReference type="Proteomes" id="UP001232973">
    <property type="component" value="Unassembled WGS sequence"/>
</dbReference>
<keyword evidence="3" id="KW-0472">Membrane</keyword>
<protein>
    <recommendedName>
        <fullName evidence="6">Lipoprotein</fullName>
    </recommendedName>
</protein>
<keyword evidence="9" id="KW-1185">Reference proteome</keyword>
<keyword evidence="4" id="KW-0564">Palmitate</keyword>
<dbReference type="PIRSF" id="PIRSF002854">
    <property type="entry name" value="MetQ"/>
    <property type="match status" value="1"/>
</dbReference>
<comment type="caution">
    <text evidence="8">The sequence shown here is derived from an EMBL/GenBank/DDBJ whole genome shotgun (WGS) entry which is preliminary data.</text>
</comment>
<evidence type="ECO:0000313" key="8">
    <source>
        <dbReference type="EMBL" id="MDQ0190271.1"/>
    </source>
</evidence>
<dbReference type="PROSITE" id="PS51257">
    <property type="entry name" value="PROKAR_LIPOPROTEIN"/>
    <property type="match status" value="1"/>
</dbReference>